<evidence type="ECO:0000256" key="5">
    <source>
        <dbReference type="ARBA" id="ARBA00011447"/>
    </source>
</evidence>
<evidence type="ECO:0000256" key="8">
    <source>
        <dbReference type="ARBA" id="ARBA00022533"/>
    </source>
</evidence>
<dbReference type="SUPFAM" id="SSF55021">
    <property type="entry name" value="ACT-like"/>
    <property type="match status" value="1"/>
</dbReference>
<dbReference type="GO" id="GO:0006567">
    <property type="term" value="P:L-threonine catabolic process"/>
    <property type="evidence" value="ECO:0007669"/>
    <property type="project" value="InterPro"/>
</dbReference>
<organism evidence="13 14">
    <name type="scientific">Peterkaempfera bronchialis</name>
    <dbReference type="NCBI Taxonomy" id="2126346"/>
    <lineage>
        <taxon>Bacteria</taxon>
        <taxon>Bacillati</taxon>
        <taxon>Actinomycetota</taxon>
        <taxon>Actinomycetes</taxon>
        <taxon>Kitasatosporales</taxon>
        <taxon>Streptomycetaceae</taxon>
        <taxon>Peterkaempfera</taxon>
    </lineage>
</organism>
<keyword evidence="14" id="KW-1185">Reference proteome</keyword>
<comment type="similarity">
    <text evidence="4">Belongs to the serine/threonine dehydratase family.</text>
</comment>
<dbReference type="RefSeq" id="WP_111490503.1">
    <property type="nucleotide sequence ID" value="NZ_CP031264.1"/>
</dbReference>
<protein>
    <recommendedName>
        <fullName evidence="7">L-threonine dehydratase catabolic TdcB</fullName>
        <ecNumber evidence="6">4.3.1.19</ecNumber>
    </recommendedName>
</protein>
<dbReference type="PANTHER" id="PTHR48078">
    <property type="entry name" value="THREONINE DEHYDRATASE, MITOCHONDRIAL-RELATED"/>
    <property type="match status" value="1"/>
</dbReference>
<evidence type="ECO:0000256" key="6">
    <source>
        <dbReference type="ARBA" id="ARBA00012096"/>
    </source>
</evidence>
<dbReference type="CDD" id="cd04886">
    <property type="entry name" value="ACT_ThrD-II-like"/>
    <property type="match status" value="1"/>
</dbReference>
<evidence type="ECO:0000256" key="9">
    <source>
        <dbReference type="ARBA" id="ARBA00022624"/>
    </source>
</evidence>
<keyword evidence="11 13" id="KW-0456">Lyase</keyword>
<dbReference type="GO" id="GO:0003941">
    <property type="term" value="F:L-serine ammonia-lyase activity"/>
    <property type="evidence" value="ECO:0007669"/>
    <property type="project" value="TreeGrafter"/>
</dbReference>
<dbReference type="InterPro" id="IPR045865">
    <property type="entry name" value="ACT-like_dom_sf"/>
</dbReference>
<keyword evidence="9" id="KW-0412">Isoleucine biosynthesis</keyword>
<evidence type="ECO:0000256" key="11">
    <source>
        <dbReference type="ARBA" id="ARBA00023239"/>
    </source>
</evidence>
<dbReference type="EMBL" id="CP031264">
    <property type="protein sequence ID" value="AXI79214.1"/>
    <property type="molecule type" value="Genomic_DNA"/>
</dbReference>
<reference evidence="14" key="1">
    <citation type="submission" date="2018-07" db="EMBL/GenBank/DDBJ databases">
        <title>Streptacidiphilus bronchialis DSM 106435 chromosome.</title>
        <authorList>
            <person name="Batra D."/>
            <person name="Gulvik C.A."/>
        </authorList>
    </citation>
    <scope>NUCLEOTIDE SEQUENCE [LARGE SCALE GENOMIC DNA]</scope>
    <source>
        <strain evidence="14">DSM 106435</strain>
    </source>
</reference>
<dbReference type="PROSITE" id="PS51671">
    <property type="entry name" value="ACT"/>
    <property type="match status" value="1"/>
</dbReference>
<dbReference type="InterPro" id="IPR001926">
    <property type="entry name" value="TrpB-like_PALP"/>
</dbReference>
<name>A0A345SZQ9_9ACTN</name>
<evidence type="ECO:0000256" key="7">
    <source>
        <dbReference type="ARBA" id="ARBA00022248"/>
    </source>
</evidence>
<keyword evidence="9" id="KW-0100">Branched-chain amino acid biosynthesis</keyword>
<dbReference type="FunFam" id="3.40.50.1100:FF:000007">
    <property type="entry name" value="L-threonine dehydratase catabolic TdcB"/>
    <property type="match status" value="1"/>
</dbReference>
<evidence type="ECO:0000313" key="13">
    <source>
        <dbReference type="EMBL" id="AXI79214.1"/>
    </source>
</evidence>
<comment type="cofactor">
    <cofactor evidence="1">
        <name>pyridoxal 5'-phosphate</name>
        <dbReference type="ChEBI" id="CHEBI:597326"/>
    </cofactor>
</comment>
<dbReference type="GO" id="GO:0004794">
    <property type="term" value="F:threonine deaminase activity"/>
    <property type="evidence" value="ECO:0007669"/>
    <property type="project" value="UniProtKB-EC"/>
</dbReference>
<evidence type="ECO:0000259" key="12">
    <source>
        <dbReference type="PROSITE" id="PS51671"/>
    </source>
</evidence>
<dbReference type="OrthoDB" id="9811476at2"/>
<evidence type="ECO:0000313" key="14">
    <source>
        <dbReference type="Proteomes" id="UP000249340"/>
    </source>
</evidence>
<accession>A0A345SZQ9</accession>
<dbReference type="GO" id="GO:0009097">
    <property type="term" value="P:isoleucine biosynthetic process"/>
    <property type="evidence" value="ECO:0007669"/>
    <property type="project" value="UniProtKB-UniPathway"/>
</dbReference>
<dbReference type="GO" id="GO:0006565">
    <property type="term" value="P:L-serine catabolic process"/>
    <property type="evidence" value="ECO:0007669"/>
    <property type="project" value="TreeGrafter"/>
</dbReference>
<dbReference type="InterPro" id="IPR044561">
    <property type="entry name" value="ACT_ThrD-II-like"/>
</dbReference>
<dbReference type="InterPro" id="IPR000634">
    <property type="entry name" value="Ser/Thr_deHydtase_PyrdxlP-BS"/>
</dbReference>
<dbReference type="Proteomes" id="UP000249340">
    <property type="component" value="Chromosome"/>
</dbReference>
<dbReference type="CDD" id="cd01562">
    <property type="entry name" value="Thr-dehyd"/>
    <property type="match status" value="1"/>
</dbReference>
<dbReference type="AlphaFoldDB" id="A0A345SZQ9"/>
<dbReference type="UniPathway" id="UPA00047">
    <property type="reaction ID" value="UER00054"/>
</dbReference>
<comment type="pathway">
    <text evidence="2">Amino-acid biosynthesis; L-isoleucine biosynthesis; 2-oxobutanoate from L-threonine: step 1/1.</text>
</comment>
<dbReference type="InterPro" id="IPR005789">
    <property type="entry name" value="Thr_deHydtase_catblc"/>
</dbReference>
<evidence type="ECO:0000256" key="1">
    <source>
        <dbReference type="ARBA" id="ARBA00001933"/>
    </source>
</evidence>
<evidence type="ECO:0000256" key="2">
    <source>
        <dbReference type="ARBA" id="ARBA00004810"/>
    </source>
</evidence>
<keyword evidence="9" id="KW-0028">Amino-acid biosynthesis</keyword>
<proteinExistence type="inferred from homology"/>
<dbReference type="KEGG" id="stri:C7M71_019155"/>
<dbReference type="InterPro" id="IPR050147">
    <property type="entry name" value="Ser/Thr_Dehydratase"/>
</dbReference>
<dbReference type="InterPro" id="IPR002912">
    <property type="entry name" value="ACT_dom"/>
</dbReference>
<dbReference type="SUPFAM" id="SSF53686">
    <property type="entry name" value="Tryptophan synthase beta subunit-like PLP-dependent enzymes"/>
    <property type="match status" value="1"/>
</dbReference>
<evidence type="ECO:0000256" key="3">
    <source>
        <dbReference type="ARBA" id="ARBA00004958"/>
    </source>
</evidence>
<dbReference type="NCBIfam" id="TIGR01127">
    <property type="entry name" value="ilvA_1Cterm"/>
    <property type="match status" value="1"/>
</dbReference>
<dbReference type="EC" id="4.3.1.19" evidence="6"/>
<dbReference type="Pfam" id="PF00291">
    <property type="entry name" value="PALP"/>
    <property type="match status" value="1"/>
</dbReference>
<comment type="subunit">
    <text evidence="5">In the native structure, TdcB is in a dimeric form, whereas in the TdcB-AMP complex, it exists in a tetrameric form (dimer of dimers).</text>
</comment>
<evidence type="ECO:0000256" key="10">
    <source>
        <dbReference type="ARBA" id="ARBA00022898"/>
    </source>
</evidence>
<keyword evidence="8" id="KW-0021">Allosteric enzyme</keyword>
<dbReference type="Gene3D" id="3.40.50.1100">
    <property type="match status" value="2"/>
</dbReference>
<comment type="pathway">
    <text evidence="3">Amino-acid degradation; L-threonine degradation via propanoate pathway; propanoate from L-threonine: step 1/4.</text>
</comment>
<gene>
    <name evidence="13" type="ORF">C7M71_019155</name>
</gene>
<sequence length="405" mass="41746">MHSWPITVDDVRGAHKMLAGVARVTPMEGSRYLTSLVGAPVHLKCENLQRTGSFKLRGAYVRIAGLSPVERAAGVVAASAGNHAQGVALAAALLGVRSTVFMPVAAPLPKVAATRDYGAEVRLHGQNVDESLAAAQDFADSTGAVFIHPFDHPDVVAGQGTVGLEILEQCPEVRTILVGVGGGGLLAGIAAAVKPLRPDVRVVGVQAAGAAAYPPSMAAGHPVALESYATMADGIMVGRPGDVPFAVVSALADGVRTVTEDSLSRALLLCLERMKLVVEPAGASPVAALLQDPEAVEGPVVAVLSGGNIDPLLMQRVLRHGMAAAGRYLSLRLLLSDRPGALATLLGVLFRADANVLDVAHVRTAPELGVAEAEVDLHLETKGPDHCAAVLAELREAGYTVLRQG</sequence>
<feature type="domain" description="ACT" evidence="12">
    <location>
        <begin position="330"/>
        <end position="405"/>
    </location>
</feature>
<dbReference type="PANTHER" id="PTHR48078:SF6">
    <property type="entry name" value="L-THREONINE DEHYDRATASE CATABOLIC TDCB"/>
    <property type="match status" value="1"/>
</dbReference>
<dbReference type="PROSITE" id="PS00165">
    <property type="entry name" value="DEHYDRATASE_SER_THR"/>
    <property type="match status" value="1"/>
</dbReference>
<dbReference type="GO" id="GO:0030170">
    <property type="term" value="F:pyridoxal phosphate binding"/>
    <property type="evidence" value="ECO:0007669"/>
    <property type="project" value="InterPro"/>
</dbReference>
<keyword evidence="10" id="KW-0663">Pyridoxal phosphate</keyword>
<evidence type="ECO:0000256" key="4">
    <source>
        <dbReference type="ARBA" id="ARBA00010869"/>
    </source>
</evidence>
<dbReference type="FunFam" id="3.40.50.1100:FF:000045">
    <property type="entry name" value="Threonine ammonia-lyase"/>
    <property type="match status" value="1"/>
</dbReference>
<dbReference type="InterPro" id="IPR036052">
    <property type="entry name" value="TrpB-like_PALP_sf"/>
</dbReference>